<keyword evidence="7 8" id="KW-0472">Membrane</keyword>
<keyword evidence="4" id="KW-1003">Cell membrane</keyword>
<proteinExistence type="inferred from homology"/>
<dbReference type="InterPro" id="IPR035906">
    <property type="entry name" value="MetI-like_sf"/>
</dbReference>
<comment type="subcellular location">
    <subcellularLocation>
        <location evidence="1 8">Cell membrane</location>
        <topology evidence="1 8">Multi-pass membrane protein</topology>
    </subcellularLocation>
</comment>
<organism evidence="10 11">
    <name type="scientific">Paracoccus alkanivorans</name>
    <dbReference type="NCBI Taxonomy" id="2116655"/>
    <lineage>
        <taxon>Bacteria</taxon>
        <taxon>Pseudomonadati</taxon>
        <taxon>Pseudomonadota</taxon>
        <taxon>Alphaproteobacteria</taxon>
        <taxon>Rhodobacterales</taxon>
        <taxon>Paracoccaceae</taxon>
        <taxon>Paracoccus</taxon>
    </lineage>
</organism>
<keyword evidence="11" id="KW-1185">Reference proteome</keyword>
<dbReference type="AlphaFoldDB" id="A0A3M0MKR1"/>
<keyword evidence="6 8" id="KW-1133">Transmembrane helix</keyword>
<evidence type="ECO:0000256" key="4">
    <source>
        <dbReference type="ARBA" id="ARBA00022475"/>
    </source>
</evidence>
<evidence type="ECO:0000256" key="8">
    <source>
        <dbReference type="RuleBase" id="RU363032"/>
    </source>
</evidence>
<keyword evidence="3 8" id="KW-0813">Transport</keyword>
<sequence length="273" mass="29690">MSAGRFQGGGLRAYTLFYLLFLYAPILLLPLFAFNSGTIIAFPLKGFTTDWFVQMWGNATLRRALTNSLTIAMSASVLATCFGIFAARASTRFEFPGKTGIMGFIMLPMVLPEIIVAMSLLVVLLGVGAELSILTVIIGHTLICMPYGIAILSTAFASLDRSLEEAAYDLGETKWSAFRLITLPLVMPGIISSLLISFTISLDEFIIAFFLAGNEPTLPTYIFSQLRFPKQIPMIMALGTVLVALSIILLAIGEYFRRRGIARIGGKDSGGFL</sequence>
<dbReference type="RefSeq" id="WP_122111384.1">
    <property type="nucleotide sequence ID" value="NZ_QOKZ01000002.1"/>
</dbReference>
<dbReference type="Gene3D" id="1.10.3720.10">
    <property type="entry name" value="MetI-like"/>
    <property type="match status" value="1"/>
</dbReference>
<protein>
    <submittedName>
        <fullName evidence="10">ABC transporter permease</fullName>
    </submittedName>
</protein>
<feature type="transmembrane region" description="Helical" evidence="8">
    <location>
        <begin position="64"/>
        <end position="87"/>
    </location>
</feature>
<evidence type="ECO:0000256" key="7">
    <source>
        <dbReference type="ARBA" id="ARBA00023136"/>
    </source>
</evidence>
<dbReference type="EMBL" id="QOKZ01000002">
    <property type="protein sequence ID" value="RMC36220.1"/>
    <property type="molecule type" value="Genomic_DNA"/>
</dbReference>
<feature type="transmembrane region" description="Helical" evidence="8">
    <location>
        <begin position="133"/>
        <end position="159"/>
    </location>
</feature>
<evidence type="ECO:0000256" key="6">
    <source>
        <dbReference type="ARBA" id="ARBA00022989"/>
    </source>
</evidence>
<evidence type="ECO:0000256" key="1">
    <source>
        <dbReference type="ARBA" id="ARBA00004651"/>
    </source>
</evidence>
<gene>
    <name evidence="10" type="ORF">C9E81_05875</name>
</gene>
<feature type="transmembrane region" description="Helical" evidence="8">
    <location>
        <begin position="20"/>
        <end position="44"/>
    </location>
</feature>
<dbReference type="PANTHER" id="PTHR43848">
    <property type="entry name" value="PUTRESCINE TRANSPORT SYSTEM PERMEASE PROTEIN POTI"/>
    <property type="match status" value="1"/>
</dbReference>
<keyword evidence="5 8" id="KW-0812">Transmembrane</keyword>
<dbReference type="Proteomes" id="UP000273516">
    <property type="component" value="Unassembled WGS sequence"/>
</dbReference>
<dbReference type="PROSITE" id="PS50928">
    <property type="entry name" value="ABC_TM1"/>
    <property type="match status" value="1"/>
</dbReference>
<comment type="caution">
    <text evidence="10">The sequence shown here is derived from an EMBL/GenBank/DDBJ whole genome shotgun (WGS) entry which is preliminary data.</text>
</comment>
<evidence type="ECO:0000256" key="5">
    <source>
        <dbReference type="ARBA" id="ARBA00022692"/>
    </source>
</evidence>
<feature type="transmembrane region" description="Helical" evidence="8">
    <location>
        <begin position="232"/>
        <end position="253"/>
    </location>
</feature>
<dbReference type="GO" id="GO:0005886">
    <property type="term" value="C:plasma membrane"/>
    <property type="evidence" value="ECO:0007669"/>
    <property type="project" value="UniProtKB-SubCell"/>
</dbReference>
<dbReference type="SUPFAM" id="SSF161098">
    <property type="entry name" value="MetI-like"/>
    <property type="match status" value="1"/>
</dbReference>
<evidence type="ECO:0000256" key="2">
    <source>
        <dbReference type="ARBA" id="ARBA00007069"/>
    </source>
</evidence>
<dbReference type="GO" id="GO:0055085">
    <property type="term" value="P:transmembrane transport"/>
    <property type="evidence" value="ECO:0007669"/>
    <property type="project" value="InterPro"/>
</dbReference>
<dbReference type="Pfam" id="PF00528">
    <property type="entry name" value="BPD_transp_1"/>
    <property type="match status" value="1"/>
</dbReference>
<evidence type="ECO:0000313" key="10">
    <source>
        <dbReference type="EMBL" id="RMC36220.1"/>
    </source>
</evidence>
<feature type="domain" description="ABC transmembrane type-1" evidence="9">
    <location>
        <begin position="65"/>
        <end position="253"/>
    </location>
</feature>
<reference evidence="10 11" key="1">
    <citation type="submission" date="2018-07" db="EMBL/GenBank/DDBJ databases">
        <authorList>
            <person name="Zhang Y."/>
            <person name="Wang L."/>
            <person name="Ma S."/>
        </authorList>
    </citation>
    <scope>NUCLEOTIDE SEQUENCE [LARGE SCALE GENOMIC DNA]</scope>
    <source>
        <strain evidence="10 11">4-2</strain>
    </source>
</reference>
<dbReference type="OrthoDB" id="9782004at2"/>
<dbReference type="PANTHER" id="PTHR43848:SF2">
    <property type="entry name" value="PUTRESCINE TRANSPORT SYSTEM PERMEASE PROTEIN POTI"/>
    <property type="match status" value="1"/>
</dbReference>
<dbReference type="InterPro" id="IPR051789">
    <property type="entry name" value="Bact_Polyamine_Transport"/>
</dbReference>
<feature type="transmembrane region" description="Helical" evidence="8">
    <location>
        <begin position="99"/>
        <end position="127"/>
    </location>
</feature>
<name>A0A3M0MKR1_9RHOB</name>
<evidence type="ECO:0000259" key="9">
    <source>
        <dbReference type="PROSITE" id="PS50928"/>
    </source>
</evidence>
<evidence type="ECO:0000313" key="11">
    <source>
        <dbReference type="Proteomes" id="UP000273516"/>
    </source>
</evidence>
<comment type="similarity">
    <text evidence="2">Belongs to the binding-protein-dependent transport system permease family. CysTW subfamily.</text>
</comment>
<evidence type="ECO:0000256" key="3">
    <source>
        <dbReference type="ARBA" id="ARBA00022448"/>
    </source>
</evidence>
<feature type="transmembrane region" description="Helical" evidence="8">
    <location>
        <begin position="180"/>
        <end position="212"/>
    </location>
</feature>
<dbReference type="InterPro" id="IPR000515">
    <property type="entry name" value="MetI-like"/>
</dbReference>
<accession>A0A3M0MKR1</accession>
<dbReference type="CDD" id="cd06261">
    <property type="entry name" value="TM_PBP2"/>
    <property type="match status" value="1"/>
</dbReference>